<dbReference type="EMBL" id="JBICBT010000913">
    <property type="protein sequence ID" value="KAL3093459.1"/>
    <property type="molecule type" value="Genomic_DNA"/>
</dbReference>
<reference evidence="1 2" key="1">
    <citation type="submission" date="2024-10" db="EMBL/GenBank/DDBJ databases">
        <authorList>
            <person name="Kim D."/>
        </authorList>
    </citation>
    <scope>NUCLEOTIDE SEQUENCE [LARGE SCALE GENOMIC DNA]</scope>
    <source>
        <strain evidence="1">BH-2024</strain>
    </source>
</reference>
<sequence>MTINRILAGNAKTRELYLGCFPCDKLPNIINKYPSALVANNDPSNKEGTHWVAMFIVDDKTVYYFDSFGRESGRKKMAYNGFKNVTVDQHFYVRHRICLRYPNNPCVIEKSMNGNERFYPFELVKSCPSDQQLVLSIVTSGCSNDHKRAFKWTLRALEWHTRALKWHTRGRSGGMVSLPFSKGDDS</sequence>
<proteinExistence type="predicted"/>
<dbReference type="SUPFAM" id="SSF54001">
    <property type="entry name" value="Cysteine proteinases"/>
    <property type="match status" value="1"/>
</dbReference>
<organism evidence="1 2">
    <name type="scientific">Heterodera trifolii</name>
    <dbReference type="NCBI Taxonomy" id="157864"/>
    <lineage>
        <taxon>Eukaryota</taxon>
        <taxon>Metazoa</taxon>
        <taxon>Ecdysozoa</taxon>
        <taxon>Nematoda</taxon>
        <taxon>Chromadorea</taxon>
        <taxon>Rhabditida</taxon>
        <taxon>Tylenchina</taxon>
        <taxon>Tylenchomorpha</taxon>
        <taxon>Tylenchoidea</taxon>
        <taxon>Heteroderidae</taxon>
        <taxon>Heteroderinae</taxon>
        <taxon>Heterodera</taxon>
    </lineage>
</organism>
<dbReference type="Gene3D" id="3.40.395.10">
    <property type="entry name" value="Adenoviral Proteinase, Chain A"/>
    <property type="match status" value="1"/>
</dbReference>
<dbReference type="InterPro" id="IPR036085">
    <property type="entry name" value="PAZ_dom_sf"/>
</dbReference>
<keyword evidence="2" id="KW-1185">Reference proteome</keyword>
<gene>
    <name evidence="1" type="ORF">niasHT_026469</name>
</gene>
<dbReference type="SUPFAM" id="SSF101690">
    <property type="entry name" value="PAZ domain"/>
    <property type="match status" value="1"/>
</dbReference>
<dbReference type="AlphaFoldDB" id="A0ABD2JSK9"/>
<protein>
    <submittedName>
        <fullName evidence="1">Uncharacterized protein</fullName>
    </submittedName>
</protein>
<comment type="caution">
    <text evidence="1">The sequence shown here is derived from an EMBL/GenBank/DDBJ whole genome shotgun (WGS) entry which is preliminary data.</text>
</comment>
<evidence type="ECO:0000313" key="1">
    <source>
        <dbReference type="EMBL" id="KAL3093459.1"/>
    </source>
</evidence>
<name>A0ABD2JSK9_9BILA</name>
<evidence type="ECO:0000313" key="2">
    <source>
        <dbReference type="Proteomes" id="UP001620626"/>
    </source>
</evidence>
<dbReference type="InterPro" id="IPR038765">
    <property type="entry name" value="Papain-like_cys_pep_sf"/>
</dbReference>
<dbReference type="Proteomes" id="UP001620626">
    <property type="component" value="Unassembled WGS sequence"/>
</dbReference>
<accession>A0ABD2JSK9</accession>